<name>A0A852V0I5_9ACTN</name>
<evidence type="ECO:0000313" key="3">
    <source>
        <dbReference type="Proteomes" id="UP000576393"/>
    </source>
</evidence>
<keyword evidence="3" id="KW-1185">Reference proteome</keyword>
<dbReference type="EMBL" id="JACCCO010000003">
    <property type="protein sequence ID" value="NYF43282.1"/>
    <property type="molecule type" value="Genomic_DNA"/>
</dbReference>
<dbReference type="Proteomes" id="UP000576393">
    <property type="component" value="Unassembled WGS sequence"/>
</dbReference>
<accession>A0A852V0I5</accession>
<sequence length="146" mass="15428">MAAGPKHPMGMDPDHSPTPSSSGKGLRGSKASKGIVLGGVAVVTLLLIGYCSAQEDDYDEVNAECVDLDSQQPDGSYTVVDEDYCDDDGSHYHGSYGAYRWYYGGVRSGARVMRGTTVRPADVRIVSRQGTVIQRGGFGFRGGSGS</sequence>
<evidence type="ECO:0000256" key="1">
    <source>
        <dbReference type="SAM" id="MobiDB-lite"/>
    </source>
</evidence>
<evidence type="ECO:0000313" key="2">
    <source>
        <dbReference type="EMBL" id="NYF43282.1"/>
    </source>
</evidence>
<comment type="caution">
    <text evidence="2">The sequence shown here is derived from an EMBL/GenBank/DDBJ whole genome shotgun (WGS) entry which is preliminary data.</text>
</comment>
<reference evidence="2 3" key="1">
    <citation type="submission" date="2020-07" db="EMBL/GenBank/DDBJ databases">
        <title>Sequencing the genomes of 1000 actinobacteria strains.</title>
        <authorList>
            <person name="Klenk H.-P."/>
        </authorList>
    </citation>
    <scope>NUCLEOTIDE SEQUENCE [LARGE SCALE GENOMIC DNA]</scope>
    <source>
        <strain evidence="2 3">DSM 45763</strain>
    </source>
</reference>
<protein>
    <submittedName>
        <fullName evidence="2">Uncharacterized protein</fullName>
    </submittedName>
</protein>
<dbReference type="AlphaFoldDB" id="A0A852V0I5"/>
<proteinExistence type="predicted"/>
<dbReference type="RefSeq" id="WP_246424735.1">
    <property type="nucleotide sequence ID" value="NZ_JACCCO010000003.1"/>
</dbReference>
<organism evidence="2 3">
    <name type="scientific">Streptosporangium sandarakinum</name>
    <dbReference type="NCBI Taxonomy" id="1260955"/>
    <lineage>
        <taxon>Bacteria</taxon>
        <taxon>Bacillati</taxon>
        <taxon>Actinomycetota</taxon>
        <taxon>Actinomycetes</taxon>
        <taxon>Streptosporangiales</taxon>
        <taxon>Streptosporangiaceae</taxon>
        <taxon>Streptosporangium</taxon>
    </lineage>
</organism>
<feature type="region of interest" description="Disordered" evidence="1">
    <location>
        <begin position="1"/>
        <end position="28"/>
    </location>
</feature>
<gene>
    <name evidence="2" type="ORF">HDA43_005509</name>
</gene>